<evidence type="ECO:0000256" key="1">
    <source>
        <dbReference type="SAM" id="MobiDB-lite"/>
    </source>
</evidence>
<evidence type="ECO:0000256" key="2">
    <source>
        <dbReference type="SAM" id="Phobius"/>
    </source>
</evidence>
<keyword evidence="2" id="KW-0812">Transmembrane</keyword>
<dbReference type="AlphaFoldDB" id="A0A2K8MK11"/>
<reference evidence="3 4" key="1">
    <citation type="submission" date="2017-11" db="EMBL/GenBank/DDBJ databases">
        <title>Complete genome sequence of Sphingomonas sp. Strain Cra20, a psychrotolerant potential plant growth promoting rhizobacteria.</title>
        <authorList>
            <person name="Luo Y."/>
        </authorList>
    </citation>
    <scope>NUCLEOTIDE SEQUENCE [LARGE SCALE GENOMIC DNA]</scope>
    <source>
        <strain evidence="3 4">Cra20</strain>
    </source>
</reference>
<name>A0A2K8MK11_9SPHN</name>
<organism evidence="3 4">
    <name type="scientific">Sphingomonas psychrotolerans</name>
    <dbReference type="NCBI Taxonomy" id="1327635"/>
    <lineage>
        <taxon>Bacteria</taxon>
        <taxon>Pseudomonadati</taxon>
        <taxon>Pseudomonadota</taxon>
        <taxon>Alphaproteobacteria</taxon>
        <taxon>Sphingomonadales</taxon>
        <taxon>Sphingomonadaceae</taxon>
        <taxon>Sphingomonas</taxon>
    </lineage>
</organism>
<dbReference type="RefSeq" id="WP_100284007.1">
    <property type="nucleotide sequence ID" value="NZ_CP024923.1"/>
</dbReference>
<accession>A0A2K8MK11</accession>
<dbReference type="KEGG" id="sphc:CVN68_21520"/>
<dbReference type="OrthoDB" id="7563531at2"/>
<feature type="compositionally biased region" description="Low complexity" evidence="1">
    <location>
        <begin position="89"/>
        <end position="104"/>
    </location>
</feature>
<gene>
    <name evidence="3" type="ORF">CVN68_21520</name>
</gene>
<keyword evidence="3" id="KW-0675">Receptor</keyword>
<dbReference type="EMBL" id="CP024923">
    <property type="protein sequence ID" value="ATY34218.1"/>
    <property type="molecule type" value="Genomic_DNA"/>
</dbReference>
<proteinExistence type="predicted"/>
<evidence type="ECO:0000313" key="3">
    <source>
        <dbReference type="EMBL" id="ATY34218.1"/>
    </source>
</evidence>
<evidence type="ECO:0000313" key="4">
    <source>
        <dbReference type="Proteomes" id="UP000229081"/>
    </source>
</evidence>
<protein>
    <submittedName>
        <fullName evidence="3">TonB-dependent receptor</fullName>
    </submittedName>
</protein>
<keyword evidence="4" id="KW-1185">Reference proteome</keyword>
<feature type="transmembrane region" description="Helical" evidence="2">
    <location>
        <begin position="21"/>
        <end position="39"/>
    </location>
</feature>
<keyword evidence="2" id="KW-0472">Membrane</keyword>
<dbReference type="Proteomes" id="UP000229081">
    <property type="component" value="Chromosome"/>
</dbReference>
<keyword evidence="2" id="KW-1133">Transmembrane helix</keyword>
<feature type="compositionally biased region" description="Pro residues" evidence="1">
    <location>
        <begin position="62"/>
        <end position="72"/>
    </location>
</feature>
<feature type="region of interest" description="Disordered" evidence="1">
    <location>
        <begin position="58"/>
        <end position="120"/>
    </location>
</feature>
<sequence>MTTMQPPGYEAFEDRSAVREALPYGVAVLLLGLLAWFVYSQLTAVSGVRVTEDSKSVVDVVPLPPPPPPPPPELKEKPPEPTEQPQPSPAEAQKAQQPQPEAAPVSINAPAESGSDAFGLRAGSGGGIGAPSSGGTCLGSNCGAKAGGGGMGLGIYRSYLSTALQRRVSGDDRLNRLVFSADLLLTVDAQGQVTGARLVEARGRDDQATLQRLVEVLRGARLDPPPPAMSFPYKITVRGRRAL</sequence>